<dbReference type="Gene3D" id="1.25.40.10">
    <property type="entry name" value="Tetratricopeptide repeat domain"/>
    <property type="match status" value="1"/>
</dbReference>
<name>A0AA38RK01_9PEZI</name>
<dbReference type="EMBL" id="JANBVO010000020">
    <property type="protein sequence ID" value="KAJ9143126.1"/>
    <property type="molecule type" value="Genomic_DNA"/>
</dbReference>
<keyword evidence="2" id="KW-1185">Reference proteome</keyword>
<dbReference type="AlphaFoldDB" id="A0AA38RK01"/>
<dbReference type="InterPro" id="IPR011990">
    <property type="entry name" value="TPR-like_helical_dom_sf"/>
</dbReference>
<comment type="caution">
    <text evidence="1">The sequence shown here is derived from an EMBL/GenBank/DDBJ whole genome shotgun (WGS) entry which is preliminary data.</text>
</comment>
<protein>
    <submittedName>
        <fullName evidence="1">Tetratricopeptide repeat protein 28</fullName>
    </submittedName>
</protein>
<sequence length="866" mass="97290">MTITCDGILLDDLQSSLAKSFENSDGELRHLANLVLGVALLRQKSREGIAVTSADLELIWGVIRDAVTGLAALRPSYAASRSAQGFLSTPLCSLIEEGRIDELLRLHVWLPDGRRGHADFAIHSHQPFAQSWILAGEATDSSYAVGPATDPVTATHAEYSLAWNDGGKEDANYKTHQTYSVVVNSGKLVNATHTRSEVHSGNMSYSIPAAAFHTSQVEPDVLHATLFFFDSQRGFVQEAGVLGPKDAKSLTQLRDPAGVTPAALVGMVETVRSWENLMERGRRHAQKAEWEHALRLFSSALNLCERSRYLLEAGSYRNVVLGELGSTNRRFGRYEQARDFLEKAISGTRPSAQRVELSGELGVVYRQMNLLEAARRALQMQYDTAKEIGFERGLCRAVGNIGMINYQLYLLNGKDALLDVAIKQQRERISSAQKLRMSSKLKDIEPNRAARWLREANTWESIGHSRLSLCYAARRSVDEAISAARASVTLASSSEDSTMLAMSRFYYGRALLMDGRHAEALQQFNPSGTCTPAIALCKEPSEEHRQYLRELVDAGADMDLVDEQGYKALDYAVFNGDQATELLVLNALRQQLIGDVEHEISQRQNEARLRKGYRELFQELLRPVLLGSRERQLHRLRCVYAEAIAADEEKRHMFDQLKFVRYRDFERSGSLLRSGDGQVQKFRAPNEDGSQGASPDFFIFFSYRWLNKEPGAVSPDDATHTQYKRMLAALEDFLKLHPFVDRENLCIWVDHCCVDQDNPMPGVSALPMIVAQCDALISLVNEDYYERAWCAVEVMMAQTLRTSYGSHLWYEFGPWGLKREGSNTLQNWTLREGAADLEITMADRKLSLEEDRPKVMFLERQARLLG</sequence>
<dbReference type="InterPro" id="IPR036770">
    <property type="entry name" value="Ankyrin_rpt-contain_sf"/>
</dbReference>
<dbReference type="SUPFAM" id="SSF48452">
    <property type="entry name" value="TPR-like"/>
    <property type="match status" value="2"/>
</dbReference>
<dbReference type="Proteomes" id="UP001174694">
    <property type="component" value="Unassembled WGS sequence"/>
</dbReference>
<organism evidence="1 2">
    <name type="scientific">Pleurostoma richardsiae</name>
    <dbReference type="NCBI Taxonomy" id="41990"/>
    <lineage>
        <taxon>Eukaryota</taxon>
        <taxon>Fungi</taxon>
        <taxon>Dikarya</taxon>
        <taxon>Ascomycota</taxon>
        <taxon>Pezizomycotina</taxon>
        <taxon>Sordariomycetes</taxon>
        <taxon>Sordariomycetidae</taxon>
        <taxon>Calosphaeriales</taxon>
        <taxon>Pleurostomataceae</taxon>
        <taxon>Pleurostoma</taxon>
    </lineage>
</organism>
<accession>A0AA38RK01</accession>
<dbReference type="Gene3D" id="1.25.40.20">
    <property type="entry name" value="Ankyrin repeat-containing domain"/>
    <property type="match status" value="1"/>
</dbReference>
<proteinExistence type="predicted"/>
<evidence type="ECO:0000313" key="2">
    <source>
        <dbReference type="Proteomes" id="UP001174694"/>
    </source>
</evidence>
<reference evidence="1" key="1">
    <citation type="submission" date="2022-07" db="EMBL/GenBank/DDBJ databases">
        <title>Fungi with potential for degradation of polypropylene.</title>
        <authorList>
            <person name="Gostincar C."/>
        </authorList>
    </citation>
    <scope>NUCLEOTIDE SEQUENCE</scope>
    <source>
        <strain evidence="1">EXF-13308</strain>
    </source>
</reference>
<gene>
    <name evidence="1" type="ORF">NKR23_g6902</name>
</gene>
<evidence type="ECO:0000313" key="1">
    <source>
        <dbReference type="EMBL" id="KAJ9143126.1"/>
    </source>
</evidence>